<protein>
    <submittedName>
        <fullName evidence="1">Uncharacterized protein</fullName>
    </submittedName>
</protein>
<evidence type="ECO:0000313" key="1">
    <source>
        <dbReference type="EMBL" id="PIA41797.1"/>
    </source>
</evidence>
<sequence length="98" mass="11614">MTLCLHECLLTLKFYNIAFQCHLFRWFYLRCNYYYQIVSEIFAVVLLSARVSFKVMKSTPGSNIYINLPALKKLDSILLVSKYSRGRHIFWKSLLLPL</sequence>
<dbReference type="InParanoid" id="A0A2G5DF02"/>
<name>A0A2G5DF02_AQUCA</name>
<reference evidence="1 2" key="1">
    <citation type="submission" date="2017-09" db="EMBL/GenBank/DDBJ databases">
        <title>WGS assembly of Aquilegia coerulea Goldsmith.</title>
        <authorList>
            <person name="Hodges S."/>
            <person name="Kramer E."/>
            <person name="Nordborg M."/>
            <person name="Tomkins J."/>
            <person name="Borevitz J."/>
            <person name="Derieg N."/>
            <person name="Yan J."/>
            <person name="Mihaltcheva S."/>
            <person name="Hayes R.D."/>
            <person name="Rokhsar D."/>
        </authorList>
    </citation>
    <scope>NUCLEOTIDE SEQUENCE [LARGE SCALE GENOMIC DNA]</scope>
    <source>
        <strain evidence="2">cv. Goldsmith</strain>
    </source>
</reference>
<keyword evidence="2" id="KW-1185">Reference proteome</keyword>
<evidence type="ECO:0000313" key="2">
    <source>
        <dbReference type="Proteomes" id="UP000230069"/>
    </source>
</evidence>
<dbReference type="EMBL" id="KZ305039">
    <property type="protein sequence ID" value="PIA41797.1"/>
    <property type="molecule type" value="Genomic_DNA"/>
</dbReference>
<proteinExistence type="predicted"/>
<accession>A0A2G5DF02</accession>
<organism evidence="1 2">
    <name type="scientific">Aquilegia coerulea</name>
    <name type="common">Rocky mountain columbine</name>
    <dbReference type="NCBI Taxonomy" id="218851"/>
    <lineage>
        <taxon>Eukaryota</taxon>
        <taxon>Viridiplantae</taxon>
        <taxon>Streptophyta</taxon>
        <taxon>Embryophyta</taxon>
        <taxon>Tracheophyta</taxon>
        <taxon>Spermatophyta</taxon>
        <taxon>Magnoliopsida</taxon>
        <taxon>Ranunculales</taxon>
        <taxon>Ranunculaceae</taxon>
        <taxon>Thalictroideae</taxon>
        <taxon>Aquilegia</taxon>
    </lineage>
</organism>
<gene>
    <name evidence="1" type="ORF">AQUCO_02200313v1</name>
</gene>
<dbReference type="AlphaFoldDB" id="A0A2G5DF02"/>
<dbReference type="Proteomes" id="UP000230069">
    <property type="component" value="Unassembled WGS sequence"/>
</dbReference>